<evidence type="ECO:0000313" key="2">
    <source>
        <dbReference type="EMBL" id="PKI61577.1"/>
    </source>
</evidence>
<name>A0A2I0JZ29_PUNGR</name>
<feature type="region of interest" description="Disordered" evidence="1">
    <location>
        <begin position="60"/>
        <end position="79"/>
    </location>
</feature>
<dbReference type="AlphaFoldDB" id="A0A2I0JZ29"/>
<organism evidence="2 3">
    <name type="scientific">Punica granatum</name>
    <name type="common">Pomegranate</name>
    <dbReference type="NCBI Taxonomy" id="22663"/>
    <lineage>
        <taxon>Eukaryota</taxon>
        <taxon>Viridiplantae</taxon>
        <taxon>Streptophyta</taxon>
        <taxon>Embryophyta</taxon>
        <taxon>Tracheophyta</taxon>
        <taxon>Spermatophyta</taxon>
        <taxon>Magnoliopsida</taxon>
        <taxon>eudicotyledons</taxon>
        <taxon>Gunneridae</taxon>
        <taxon>Pentapetalae</taxon>
        <taxon>rosids</taxon>
        <taxon>malvids</taxon>
        <taxon>Myrtales</taxon>
        <taxon>Lythraceae</taxon>
        <taxon>Punica</taxon>
    </lineage>
</organism>
<dbReference type="EMBL" id="PGOL01001028">
    <property type="protein sequence ID" value="PKI61577.1"/>
    <property type="molecule type" value="Genomic_DNA"/>
</dbReference>
<reference evidence="2 3" key="1">
    <citation type="submission" date="2017-11" db="EMBL/GenBank/DDBJ databases">
        <title>De-novo sequencing of pomegranate (Punica granatum L.) genome.</title>
        <authorList>
            <person name="Akparov Z."/>
            <person name="Amiraslanov A."/>
            <person name="Hajiyeva S."/>
            <person name="Abbasov M."/>
            <person name="Kaur K."/>
            <person name="Hamwieh A."/>
            <person name="Solovyev V."/>
            <person name="Salamov A."/>
            <person name="Braich B."/>
            <person name="Kosarev P."/>
            <person name="Mahmoud A."/>
            <person name="Hajiyev E."/>
            <person name="Babayeva S."/>
            <person name="Izzatullayeva V."/>
            <person name="Mammadov A."/>
            <person name="Mammadov A."/>
            <person name="Sharifova S."/>
            <person name="Ojaghi J."/>
            <person name="Eynullazada K."/>
            <person name="Bayramov B."/>
            <person name="Abdulazimova A."/>
            <person name="Shahmuradov I."/>
        </authorList>
    </citation>
    <scope>NUCLEOTIDE SEQUENCE [LARGE SCALE GENOMIC DNA]</scope>
    <source>
        <strain evidence="3">cv. AG2017</strain>
        <tissue evidence="2">Leaf</tissue>
    </source>
</reference>
<proteinExistence type="predicted"/>
<accession>A0A2I0JZ29</accession>
<comment type="caution">
    <text evidence="2">The sequence shown here is derived from an EMBL/GenBank/DDBJ whole genome shotgun (WGS) entry which is preliminary data.</text>
</comment>
<evidence type="ECO:0000313" key="3">
    <source>
        <dbReference type="Proteomes" id="UP000233551"/>
    </source>
</evidence>
<keyword evidence="3" id="KW-1185">Reference proteome</keyword>
<sequence>MSGSCARVSLAPRLNWSPNVPSLHVSLQPSTLQQASTWQAGFSSVQRMIATVDSVYLGSKSPHGSIERHPPSDQKSTVTGNLLKRGIGIALRSIRVLRTAPQSSQELSFIPSGIKCCE</sequence>
<evidence type="ECO:0000256" key="1">
    <source>
        <dbReference type="SAM" id="MobiDB-lite"/>
    </source>
</evidence>
<protein>
    <submittedName>
        <fullName evidence="2">Uncharacterized protein</fullName>
    </submittedName>
</protein>
<gene>
    <name evidence="2" type="ORF">CRG98_018073</name>
</gene>
<dbReference type="Proteomes" id="UP000233551">
    <property type="component" value="Unassembled WGS sequence"/>
</dbReference>